<feature type="domain" description="XRRM" evidence="5">
    <location>
        <begin position="502"/>
        <end position="664"/>
    </location>
</feature>
<evidence type="ECO:0000256" key="3">
    <source>
        <dbReference type="SAM" id="Coils"/>
    </source>
</evidence>
<feature type="region of interest" description="Disordered" evidence="4">
    <location>
        <begin position="1"/>
        <end position="76"/>
    </location>
</feature>
<feature type="compositionally biased region" description="Polar residues" evidence="4">
    <location>
        <begin position="8"/>
        <end position="18"/>
    </location>
</feature>
<feature type="compositionally biased region" description="Basic and acidic residues" evidence="4">
    <location>
        <begin position="676"/>
        <end position="700"/>
    </location>
</feature>
<feature type="region of interest" description="Disordered" evidence="4">
    <location>
        <begin position="241"/>
        <end position="291"/>
    </location>
</feature>
<gene>
    <name evidence="6" type="ORF">BZ3500_MVSOF-1268-A1-R1_CHR3-3G06477</name>
</gene>
<dbReference type="Pfam" id="PF19977">
    <property type="entry name" value="xRRM"/>
    <property type="match status" value="1"/>
</dbReference>
<proteinExistence type="predicted"/>
<feature type="compositionally biased region" description="Low complexity" evidence="4">
    <location>
        <begin position="25"/>
        <end position="41"/>
    </location>
</feature>
<dbReference type="CDD" id="cd00590">
    <property type="entry name" value="RRM_SF"/>
    <property type="match status" value="1"/>
</dbReference>
<evidence type="ECO:0000256" key="2">
    <source>
        <dbReference type="PROSITE-ProRule" id="PRU01288"/>
    </source>
</evidence>
<evidence type="ECO:0000256" key="4">
    <source>
        <dbReference type="SAM" id="MobiDB-lite"/>
    </source>
</evidence>
<dbReference type="AlphaFoldDB" id="A0A2X0KUU3"/>
<dbReference type="STRING" id="289078.A0A2X0KUU3"/>
<evidence type="ECO:0000256" key="1">
    <source>
        <dbReference type="ARBA" id="ARBA00022884"/>
    </source>
</evidence>
<protein>
    <submittedName>
        <fullName evidence="6">BZ3500_MvSof-1268-A1-R1_Chr3-3g06477 protein</fullName>
    </submittedName>
</protein>
<keyword evidence="1 2" id="KW-0694">RNA-binding</keyword>
<feature type="compositionally biased region" description="Low complexity" evidence="4">
    <location>
        <begin position="53"/>
        <end position="62"/>
    </location>
</feature>
<feature type="compositionally biased region" description="Low complexity" evidence="4">
    <location>
        <begin position="440"/>
        <end position="451"/>
    </location>
</feature>
<dbReference type="EMBL" id="FMWP01000094">
    <property type="protein sequence ID" value="SCZ97949.1"/>
    <property type="molecule type" value="Genomic_DNA"/>
</dbReference>
<keyword evidence="3" id="KW-0175">Coiled coil</keyword>
<dbReference type="GO" id="GO:0070034">
    <property type="term" value="F:telomerase RNA binding"/>
    <property type="evidence" value="ECO:0007669"/>
    <property type="project" value="InterPro"/>
</dbReference>
<dbReference type="InterPro" id="IPR014886">
    <property type="entry name" value="La_xRRM"/>
</dbReference>
<dbReference type="OrthoDB" id="439993at2759"/>
<name>A0A2X0KUU3_9BASI</name>
<feature type="compositionally biased region" description="Basic and acidic residues" evidence="4">
    <location>
        <begin position="275"/>
        <end position="285"/>
    </location>
</feature>
<feature type="compositionally biased region" description="Basic residues" evidence="4">
    <location>
        <begin position="712"/>
        <end position="723"/>
    </location>
</feature>
<evidence type="ECO:0000259" key="5">
    <source>
        <dbReference type="PROSITE" id="PS51939"/>
    </source>
</evidence>
<feature type="region of interest" description="Disordered" evidence="4">
    <location>
        <begin position="590"/>
        <end position="611"/>
    </location>
</feature>
<sequence>MFKPRQVANKTGPSTTRNVVPPPTASASLGASSGTSHAPLSLDDDRPPPPAPIASTSTAAPPTVAPRPDPKLSTKEKDRLQTLLATIESSFSDWGLSTYQRQNGMLQRLKQDPNQNVHLQYVVRLDPIIALTNNQADLQKALRHKTSSVVEVRPSGHLHCFLGKHESEPFSNVYQLDPNDPFQLHVKRTLHYDRLEHLTPSHWDPCILYLEHVPSPTHHSLPLVELLAQLLRTTIQRIILPPGYDPSNPPSSDALHTPSSDRPTQSELFDQSRSVAKDKDHEKGKGKGLRLPKSGGTFKGFVFVIVEDVEDAQRVLSEWDWDWDAQGDKVEQDEAEALEKELESEIEREMGMEVEVKVEDQERAGEEQVDLVKVAKKGGMRAITYLRWLEFQAEYLIYQQALEGLKKEGYRSSSKSYYNGYDDREPIPSKDLPPHLRIPSSSSASSSNLNSKTKRPSTNELASSTPHKKPRTSDLPPPAPAPRAGKPLPALDSRAALKLHGAYPLDCVLWVRNLHENSTKGALRTLFSKLLDRLEEGSGKGCEFVDYEKGLESAKVRFSTPHHAQLVRTHFEQNPTRHTRRDYFSFEKEPMTPPEGMEEQDLHGGGVGPLGEGRRLVVAELLKGDLEREYWDKIPEEKRRDARKSAKVEVGIVGKKNVAPTGDGVTQGQGQGPSEGEEKAREAVGNGDRNEEPGQEGSERNDEESKEEGKEKAKKRKRPSARI</sequence>
<keyword evidence="7" id="KW-1185">Reference proteome</keyword>
<dbReference type="InterPro" id="IPR045537">
    <property type="entry name" value="Lar7_xRRM"/>
</dbReference>
<feature type="coiled-coil region" evidence="3">
    <location>
        <begin position="328"/>
        <end position="355"/>
    </location>
</feature>
<feature type="compositionally biased region" description="Polar residues" evidence="4">
    <location>
        <begin position="257"/>
        <end position="274"/>
    </location>
</feature>
<dbReference type="GO" id="GO:1990904">
    <property type="term" value="C:ribonucleoprotein complex"/>
    <property type="evidence" value="ECO:0007669"/>
    <property type="project" value="UniProtKB-UniRule"/>
</dbReference>
<feature type="region of interest" description="Disordered" evidence="4">
    <location>
        <begin position="654"/>
        <end position="723"/>
    </location>
</feature>
<dbReference type="Proteomes" id="UP000249723">
    <property type="component" value="Unassembled WGS sequence"/>
</dbReference>
<dbReference type="PROSITE" id="PS51939">
    <property type="entry name" value="XRRM"/>
    <property type="match status" value="1"/>
</dbReference>
<organism evidence="6 7">
    <name type="scientific">Microbotryum saponariae</name>
    <dbReference type="NCBI Taxonomy" id="289078"/>
    <lineage>
        <taxon>Eukaryota</taxon>
        <taxon>Fungi</taxon>
        <taxon>Dikarya</taxon>
        <taxon>Basidiomycota</taxon>
        <taxon>Pucciniomycotina</taxon>
        <taxon>Microbotryomycetes</taxon>
        <taxon>Microbotryales</taxon>
        <taxon>Microbotryaceae</taxon>
        <taxon>Microbotryum</taxon>
    </lineage>
</organism>
<feature type="compositionally biased region" description="Polar residues" evidence="4">
    <location>
        <begin position="456"/>
        <end position="465"/>
    </location>
</feature>
<feature type="region of interest" description="Disordered" evidence="4">
    <location>
        <begin position="417"/>
        <end position="488"/>
    </location>
</feature>
<evidence type="ECO:0000313" key="6">
    <source>
        <dbReference type="EMBL" id="SCZ97949.1"/>
    </source>
</evidence>
<dbReference type="InterPro" id="IPR012677">
    <property type="entry name" value="Nucleotide-bd_a/b_plait_sf"/>
</dbReference>
<reference evidence="7" key="1">
    <citation type="submission" date="2016-10" db="EMBL/GenBank/DDBJ databases">
        <authorList>
            <person name="Jeantristanb JTB J.-T."/>
            <person name="Ricardo R."/>
        </authorList>
    </citation>
    <scope>NUCLEOTIDE SEQUENCE [LARGE SCALE GENOMIC DNA]</scope>
</reference>
<evidence type="ECO:0000313" key="7">
    <source>
        <dbReference type="Proteomes" id="UP000249723"/>
    </source>
</evidence>
<dbReference type="Gene3D" id="3.30.70.330">
    <property type="match status" value="1"/>
</dbReference>
<dbReference type="GO" id="GO:1904868">
    <property type="term" value="P:telomerase catalytic core complex assembly"/>
    <property type="evidence" value="ECO:0007669"/>
    <property type="project" value="InterPro"/>
</dbReference>
<accession>A0A2X0KUU3</accession>
<feature type="compositionally biased region" description="Basic and acidic residues" evidence="4">
    <location>
        <begin position="421"/>
        <end position="434"/>
    </location>
</feature>